<sequence>MFYSACAPKIGRPIFNCPIGTDIEHPAHIWECPKLLRELPGRNGSLYSTTTAFGVMPRCRTTSTGSPQVVPAEQQEALGMMYCASATEPTSITLSASATLSTSAASPAAGTFPVPLTIDTTPTTALTAIIPLDYCAYRERFPWLVEAKTFLRTVDYDTEGWQSFVNALVRFETALNFSQSAKYEQRMYDTRPGIVSQWQAYGRKFSFVPHTITSISAIAFGQEYSWPFPLEHDLGQCKWGQLLQGSKNGVFYVILYLWWWRSLVKTEYETRLLDFAITDVTWVLDKMCSDVRTDQAQGGSVVKLAGTEGTYGTEGGRYTEGGHCTRAQNGRWAGKDGAAHSLGLQNSPDWTLPLWSLSTLMQSRSRGTAPTELALDDLEISDPWAACAVRNSTRTSKREDDKQKENQDKDSSEEPEVDEPRTTSKTLQDTNQVSSEVPLDVCPDFREKVYVYYSATATYYASGTQRMHREHIQATLSWFGGGYRFNCVFLSLDGFDDSINGYGVARIKLFMSFKYRHKQTGRWLVQPEYLTSDGSPYLAIIHLDTIKRATHLMPRFPIEKVPIDLEPYQSLEKFDSFCLNHYINHHAFDMVFASHPCPSIEAQGEQLHLVE</sequence>
<dbReference type="EMBL" id="KB445812">
    <property type="protein sequence ID" value="EMD32315.1"/>
    <property type="molecule type" value="Genomic_DNA"/>
</dbReference>
<accession>M2QJM7</accession>
<dbReference type="AlphaFoldDB" id="M2QJM7"/>
<dbReference type="HOGENOM" id="CLU_446875_0_0_1"/>
<dbReference type="STRING" id="914234.M2QJM7"/>
<proteinExistence type="predicted"/>
<gene>
    <name evidence="2" type="ORF">CERSUDRAFT_77606</name>
</gene>
<feature type="region of interest" description="Disordered" evidence="1">
    <location>
        <begin position="390"/>
        <end position="435"/>
    </location>
</feature>
<dbReference type="Proteomes" id="UP000016930">
    <property type="component" value="Unassembled WGS sequence"/>
</dbReference>
<keyword evidence="3" id="KW-1185">Reference proteome</keyword>
<evidence type="ECO:0000256" key="1">
    <source>
        <dbReference type="SAM" id="MobiDB-lite"/>
    </source>
</evidence>
<reference evidence="2 3" key="1">
    <citation type="journal article" date="2012" name="Proc. Natl. Acad. Sci. U.S.A.">
        <title>Comparative genomics of Ceriporiopsis subvermispora and Phanerochaete chrysosporium provide insight into selective ligninolysis.</title>
        <authorList>
            <person name="Fernandez-Fueyo E."/>
            <person name="Ruiz-Duenas F.J."/>
            <person name="Ferreira P."/>
            <person name="Floudas D."/>
            <person name="Hibbett D.S."/>
            <person name="Canessa P."/>
            <person name="Larrondo L.F."/>
            <person name="James T.Y."/>
            <person name="Seelenfreund D."/>
            <person name="Lobos S."/>
            <person name="Polanco R."/>
            <person name="Tello M."/>
            <person name="Honda Y."/>
            <person name="Watanabe T."/>
            <person name="Watanabe T."/>
            <person name="Ryu J.S."/>
            <person name="Kubicek C.P."/>
            <person name="Schmoll M."/>
            <person name="Gaskell J."/>
            <person name="Hammel K.E."/>
            <person name="St John F.J."/>
            <person name="Vanden Wymelenberg A."/>
            <person name="Sabat G."/>
            <person name="Splinter BonDurant S."/>
            <person name="Syed K."/>
            <person name="Yadav J.S."/>
            <person name="Doddapaneni H."/>
            <person name="Subramanian V."/>
            <person name="Lavin J.L."/>
            <person name="Oguiza J.A."/>
            <person name="Perez G."/>
            <person name="Pisabarro A.G."/>
            <person name="Ramirez L."/>
            <person name="Santoyo F."/>
            <person name="Master E."/>
            <person name="Coutinho P.M."/>
            <person name="Henrissat B."/>
            <person name="Lombard V."/>
            <person name="Magnuson J.K."/>
            <person name="Kuees U."/>
            <person name="Hori C."/>
            <person name="Igarashi K."/>
            <person name="Samejima M."/>
            <person name="Held B.W."/>
            <person name="Barry K.W."/>
            <person name="LaButti K.M."/>
            <person name="Lapidus A."/>
            <person name="Lindquist E.A."/>
            <person name="Lucas S.M."/>
            <person name="Riley R."/>
            <person name="Salamov A.A."/>
            <person name="Hoffmeister D."/>
            <person name="Schwenk D."/>
            <person name="Hadar Y."/>
            <person name="Yarden O."/>
            <person name="de Vries R.P."/>
            <person name="Wiebenga A."/>
            <person name="Stenlid J."/>
            <person name="Eastwood D."/>
            <person name="Grigoriev I.V."/>
            <person name="Berka R.M."/>
            <person name="Blanchette R.A."/>
            <person name="Kersten P."/>
            <person name="Martinez A.T."/>
            <person name="Vicuna R."/>
            <person name="Cullen D."/>
        </authorList>
    </citation>
    <scope>NUCLEOTIDE SEQUENCE [LARGE SCALE GENOMIC DNA]</scope>
    <source>
        <strain evidence="2 3">B</strain>
    </source>
</reference>
<feature type="compositionally biased region" description="Polar residues" evidence="1">
    <location>
        <begin position="423"/>
        <end position="435"/>
    </location>
</feature>
<evidence type="ECO:0000313" key="2">
    <source>
        <dbReference type="EMBL" id="EMD32315.1"/>
    </source>
</evidence>
<feature type="compositionally biased region" description="Basic and acidic residues" evidence="1">
    <location>
        <begin position="396"/>
        <end position="422"/>
    </location>
</feature>
<evidence type="ECO:0000313" key="3">
    <source>
        <dbReference type="Proteomes" id="UP000016930"/>
    </source>
</evidence>
<organism evidence="2 3">
    <name type="scientific">Ceriporiopsis subvermispora (strain B)</name>
    <name type="common">White-rot fungus</name>
    <name type="synonym">Gelatoporia subvermispora</name>
    <dbReference type="NCBI Taxonomy" id="914234"/>
    <lineage>
        <taxon>Eukaryota</taxon>
        <taxon>Fungi</taxon>
        <taxon>Dikarya</taxon>
        <taxon>Basidiomycota</taxon>
        <taxon>Agaricomycotina</taxon>
        <taxon>Agaricomycetes</taxon>
        <taxon>Polyporales</taxon>
        <taxon>Gelatoporiaceae</taxon>
        <taxon>Gelatoporia</taxon>
    </lineage>
</organism>
<protein>
    <submittedName>
        <fullName evidence="2">Uncharacterized protein</fullName>
    </submittedName>
</protein>
<name>M2QJM7_CERS8</name>